<accession>A0A8S1JT63</accession>
<proteinExistence type="predicted"/>
<dbReference type="EMBL" id="CAJJDM010000007">
    <property type="protein sequence ID" value="CAD8045854.1"/>
    <property type="molecule type" value="Genomic_DNA"/>
</dbReference>
<dbReference type="OMA" id="KCQYSKS"/>
<dbReference type="Proteomes" id="UP000688137">
    <property type="component" value="Unassembled WGS sequence"/>
</dbReference>
<organism evidence="2 3">
    <name type="scientific">Paramecium primaurelia</name>
    <dbReference type="NCBI Taxonomy" id="5886"/>
    <lineage>
        <taxon>Eukaryota</taxon>
        <taxon>Sar</taxon>
        <taxon>Alveolata</taxon>
        <taxon>Ciliophora</taxon>
        <taxon>Intramacronucleata</taxon>
        <taxon>Oligohymenophorea</taxon>
        <taxon>Peniculida</taxon>
        <taxon>Parameciidae</taxon>
        <taxon>Paramecium</taxon>
    </lineage>
</organism>
<name>A0A8S1JT63_PARPR</name>
<protein>
    <submittedName>
        <fullName evidence="2">Uncharacterized protein</fullName>
    </submittedName>
</protein>
<feature type="region of interest" description="Disordered" evidence="1">
    <location>
        <begin position="170"/>
        <end position="205"/>
    </location>
</feature>
<feature type="compositionally biased region" description="Basic residues" evidence="1">
    <location>
        <begin position="170"/>
        <end position="184"/>
    </location>
</feature>
<reference evidence="2" key="1">
    <citation type="submission" date="2021-01" db="EMBL/GenBank/DDBJ databases">
        <authorList>
            <consortium name="Genoscope - CEA"/>
            <person name="William W."/>
        </authorList>
    </citation>
    <scope>NUCLEOTIDE SEQUENCE</scope>
</reference>
<dbReference type="AlphaFoldDB" id="A0A8S1JT63"/>
<evidence type="ECO:0000256" key="1">
    <source>
        <dbReference type="SAM" id="MobiDB-lite"/>
    </source>
</evidence>
<evidence type="ECO:0000313" key="3">
    <source>
        <dbReference type="Proteomes" id="UP000688137"/>
    </source>
</evidence>
<evidence type="ECO:0000313" key="2">
    <source>
        <dbReference type="EMBL" id="CAD8045854.1"/>
    </source>
</evidence>
<gene>
    <name evidence="2" type="ORF">PPRIM_AZ9-3.1.T0100060</name>
</gene>
<keyword evidence="3" id="KW-1185">Reference proteome</keyword>
<sequence length="238" mass="27796">MGSCQIQRVESESNSYKESSSKCNYSKSSIIINQIVQPLNTENKLELDQIIEDEENLLTVQTRIKKNKRLYNFQEEESQRKISNRDNVESLKLGAKQKRYLFKTSVTHSHFDEIKQNSPALNQSLQAEKDDDAKSVKSILKKNSKLKDSVSGSPETRSVRFARGTIFRTKSQHSLRQSKNKKNNRRDTRQNESMNSFEIKSPNWKRHREQERVQITTIPILFSMNQNIGVKTKLFSYY</sequence>
<comment type="caution">
    <text evidence="2">The sequence shown here is derived from an EMBL/GenBank/DDBJ whole genome shotgun (WGS) entry which is preliminary data.</text>
</comment>